<keyword evidence="4" id="KW-0325">Glycoprotein</keyword>
<dbReference type="Ensembl" id="ENSOABT00000022154.2">
    <property type="protein sequence ID" value="ENSOABP00000021519.2"/>
    <property type="gene ID" value="ENSOABG00000010405.2"/>
</dbReference>
<keyword evidence="8" id="KW-1185">Reference proteome</keyword>
<evidence type="ECO:0000313" key="7">
    <source>
        <dbReference type="Ensembl" id="ENSOABP00000021519.2"/>
    </source>
</evidence>
<feature type="domain" description="Fibronectin type-III" evidence="6">
    <location>
        <begin position="141"/>
        <end position="240"/>
    </location>
</feature>
<protein>
    <recommendedName>
        <fullName evidence="6">Fibronectin type-III domain-containing protein</fullName>
    </recommendedName>
</protein>
<evidence type="ECO:0000313" key="8">
    <source>
        <dbReference type="Proteomes" id="UP000472276"/>
    </source>
</evidence>
<evidence type="ECO:0000256" key="4">
    <source>
        <dbReference type="ARBA" id="ARBA00023180"/>
    </source>
</evidence>
<dbReference type="Pfam" id="PF24031">
    <property type="entry name" value="FN3_IL27B_N"/>
    <property type="match status" value="1"/>
</dbReference>
<dbReference type="AlphaFoldDB" id="A0A668T378"/>
<dbReference type="SMART" id="SM00060">
    <property type="entry name" value="FN3"/>
    <property type="match status" value="2"/>
</dbReference>
<name>A0A668T378_OREAU</name>
<dbReference type="InterPro" id="IPR056621">
    <property type="entry name" value="FN3_IL27B_N"/>
</dbReference>
<dbReference type="PROSITE" id="PS01354">
    <property type="entry name" value="HEMATOPO_REC_L_F3"/>
    <property type="match status" value="1"/>
</dbReference>
<keyword evidence="3" id="KW-0677">Repeat</keyword>
<feature type="chain" id="PRO_5044275566" description="Fibronectin type-III domain-containing protein" evidence="5">
    <location>
        <begin position="25"/>
        <end position="242"/>
    </location>
</feature>
<evidence type="ECO:0000256" key="3">
    <source>
        <dbReference type="ARBA" id="ARBA00022737"/>
    </source>
</evidence>
<dbReference type="OMA" id="FQVCAKE"/>
<reference evidence="7" key="2">
    <citation type="submission" date="2025-09" db="UniProtKB">
        <authorList>
            <consortium name="Ensembl"/>
        </authorList>
    </citation>
    <scope>IDENTIFICATION</scope>
</reference>
<proteinExistence type="inferred from homology"/>
<comment type="similarity">
    <text evidence="1">Belongs to the type I cytokine receptor family. Type 3 subfamily.</text>
</comment>
<dbReference type="GO" id="GO:0016020">
    <property type="term" value="C:membrane"/>
    <property type="evidence" value="ECO:0007669"/>
    <property type="project" value="InterPro"/>
</dbReference>
<dbReference type="Proteomes" id="UP000472276">
    <property type="component" value="Unassembled WGS sequence"/>
</dbReference>
<accession>A0A668T378</accession>
<sequence>MRAAVFGGGYVTVILLISILESQAVDLLRGTGTSQNPLSAPKVHCRCSSYPNVTLCTWPKPPHFPTTHYIATYSERHNQASTKECHLLPPGSSSSEQFWICQLPNLKLLTDYIINITAVHSGRSSSHLTNFMLEDIVKPDPPVDVRVSPTNNRKLLVEWSPPPTWTNMVIFPLKYQILYQWENKGTRRSVHLGPYENTKVELKGLPAGRPYLFQVCARDLLGLGKCSDWSIPVKITIPRKRL</sequence>
<organism evidence="7 8">
    <name type="scientific">Oreochromis aureus</name>
    <name type="common">Israeli tilapia</name>
    <name type="synonym">Chromis aureus</name>
    <dbReference type="NCBI Taxonomy" id="47969"/>
    <lineage>
        <taxon>Eukaryota</taxon>
        <taxon>Metazoa</taxon>
        <taxon>Chordata</taxon>
        <taxon>Craniata</taxon>
        <taxon>Vertebrata</taxon>
        <taxon>Euteleostomi</taxon>
        <taxon>Actinopterygii</taxon>
        <taxon>Neopterygii</taxon>
        <taxon>Teleostei</taxon>
        <taxon>Neoteleostei</taxon>
        <taxon>Acanthomorphata</taxon>
        <taxon>Ovalentaria</taxon>
        <taxon>Cichlomorphae</taxon>
        <taxon>Cichliformes</taxon>
        <taxon>Cichlidae</taxon>
        <taxon>African cichlids</taxon>
        <taxon>Pseudocrenilabrinae</taxon>
        <taxon>Oreochromini</taxon>
        <taxon>Oreochromis</taxon>
    </lineage>
</organism>
<dbReference type="InterPro" id="IPR036116">
    <property type="entry name" value="FN3_sf"/>
</dbReference>
<keyword evidence="2 5" id="KW-0732">Signal</keyword>
<evidence type="ECO:0000256" key="2">
    <source>
        <dbReference type="ARBA" id="ARBA00022729"/>
    </source>
</evidence>
<dbReference type="Pfam" id="PF00041">
    <property type="entry name" value="fn3"/>
    <property type="match status" value="1"/>
</dbReference>
<feature type="signal peptide" evidence="5">
    <location>
        <begin position="1"/>
        <end position="24"/>
    </location>
</feature>
<evidence type="ECO:0000259" key="6">
    <source>
        <dbReference type="PROSITE" id="PS50853"/>
    </source>
</evidence>
<dbReference type="SUPFAM" id="SSF49265">
    <property type="entry name" value="Fibronectin type III"/>
    <property type="match status" value="2"/>
</dbReference>
<dbReference type="InterPro" id="IPR013783">
    <property type="entry name" value="Ig-like_fold"/>
</dbReference>
<dbReference type="PANTHER" id="PTHR48483">
    <property type="entry name" value="INTERLEUKIN-27 SUBUNIT BETA"/>
    <property type="match status" value="1"/>
</dbReference>
<dbReference type="InterPro" id="IPR053073">
    <property type="entry name" value="IL11/IL27_subunit_beta"/>
</dbReference>
<dbReference type="InterPro" id="IPR003530">
    <property type="entry name" value="Hematopoietin_rcpt_L_F3_CS"/>
</dbReference>
<dbReference type="PROSITE" id="PS50853">
    <property type="entry name" value="FN3"/>
    <property type="match status" value="1"/>
</dbReference>
<dbReference type="GeneID" id="116326076"/>
<dbReference type="RefSeq" id="XP_031603040.1">
    <property type="nucleotide sequence ID" value="XM_031747180.2"/>
</dbReference>
<evidence type="ECO:0000256" key="5">
    <source>
        <dbReference type="SAM" id="SignalP"/>
    </source>
</evidence>
<evidence type="ECO:0000256" key="1">
    <source>
        <dbReference type="ARBA" id="ARBA00010890"/>
    </source>
</evidence>
<gene>
    <name evidence="7" type="primary">EBI3</name>
</gene>
<dbReference type="GO" id="GO:0004896">
    <property type="term" value="F:cytokine receptor activity"/>
    <property type="evidence" value="ECO:0007669"/>
    <property type="project" value="InterPro"/>
</dbReference>
<dbReference type="CDD" id="cd00063">
    <property type="entry name" value="FN3"/>
    <property type="match status" value="1"/>
</dbReference>
<dbReference type="InterPro" id="IPR003961">
    <property type="entry name" value="FN3_dom"/>
</dbReference>
<dbReference type="PANTHER" id="PTHR48483:SF2">
    <property type="entry name" value="INTERLEUKIN-27 SUBUNIT BETA"/>
    <property type="match status" value="1"/>
</dbReference>
<reference evidence="7" key="1">
    <citation type="submission" date="2025-08" db="UniProtKB">
        <authorList>
            <consortium name="Ensembl"/>
        </authorList>
    </citation>
    <scope>IDENTIFICATION</scope>
</reference>
<dbReference type="Gene3D" id="2.60.40.10">
    <property type="entry name" value="Immunoglobulins"/>
    <property type="match status" value="2"/>
</dbReference>